<comment type="caution">
    <text evidence="1">The sequence shown here is derived from an EMBL/GenBank/DDBJ whole genome shotgun (WGS) entry which is preliminary data.</text>
</comment>
<gene>
    <name evidence="1" type="ORF">FPQ13_10240</name>
</gene>
<reference evidence="1 2" key="1">
    <citation type="submission" date="2019-07" db="EMBL/GenBank/DDBJ databases">
        <title>Allobacillus sp. nov. SKP isolated from shrimp paste of Euphausiacea.</title>
        <authorList>
            <person name="Kanchanasin P."/>
            <person name="Tanasupawat S."/>
            <person name="Shi W."/>
            <person name="Wu L."/>
            <person name="Ma J."/>
        </authorList>
    </citation>
    <scope>NUCLEOTIDE SEQUENCE [LARGE SCALE GENOMIC DNA]</scope>
    <source>
        <strain evidence="1 2">SKP4-8</strain>
    </source>
</reference>
<evidence type="ECO:0000313" key="2">
    <source>
        <dbReference type="Proteomes" id="UP000316425"/>
    </source>
</evidence>
<dbReference type="OrthoDB" id="2691759at2"/>
<dbReference type="EMBL" id="VMHE01000020">
    <property type="protein sequence ID" value="TSJ62454.1"/>
    <property type="molecule type" value="Genomic_DNA"/>
</dbReference>
<keyword evidence="2" id="KW-1185">Reference proteome</keyword>
<protein>
    <submittedName>
        <fullName evidence="1">Uncharacterized protein</fullName>
    </submittedName>
</protein>
<name>A0A556PDL2_9BACI</name>
<evidence type="ECO:0000313" key="1">
    <source>
        <dbReference type="EMBL" id="TSJ62454.1"/>
    </source>
</evidence>
<organism evidence="1 2">
    <name type="scientific">Allobacillus salarius</name>
    <dbReference type="NCBI Taxonomy" id="1955272"/>
    <lineage>
        <taxon>Bacteria</taxon>
        <taxon>Bacillati</taxon>
        <taxon>Bacillota</taxon>
        <taxon>Bacilli</taxon>
        <taxon>Bacillales</taxon>
        <taxon>Bacillaceae</taxon>
        <taxon>Allobacillus</taxon>
    </lineage>
</organism>
<dbReference type="RefSeq" id="WP_144089235.1">
    <property type="nucleotide sequence ID" value="NZ_VMHE01000020.1"/>
</dbReference>
<proteinExistence type="predicted"/>
<sequence length="95" mass="11785">MELEKHQYVKFRREMDPINLEQKHIEDVSYVYLYEDKIVTDEKEYEIHKVHDLSYRMLSEEYGFFYLHTTMGVMTLNVKDEPIEFIKKFREVEQK</sequence>
<dbReference type="AlphaFoldDB" id="A0A556PDL2"/>
<accession>A0A556PDL2</accession>
<dbReference type="Proteomes" id="UP000316425">
    <property type="component" value="Unassembled WGS sequence"/>
</dbReference>